<feature type="domain" description="Methyl-accepting transducer" evidence="9">
    <location>
        <begin position="294"/>
        <end position="540"/>
    </location>
</feature>
<dbReference type="SMART" id="SM00304">
    <property type="entry name" value="HAMP"/>
    <property type="match status" value="1"/>
</dbReference>
<evidence type="ECO:0000256" key="3">
    <source>
        <dbReference type="ARBA" id="ARBA00022989"/>
    </source>
</evidence>
<accession>A0ABS5V4G0</accession>
<keyword evidence="2 8" id="KW-0812">Transmembrane</keyword>
<feature type="transmembrane region" description="Helical" evidence="8">
    <location>
        <begin position="217"/>
        <end position="239"/>
    </location>
</feature>
<name>A0ABS5V4G0_9GAMM</name>
<dbReference type="Gene3D" id="1.10.287.950">
    <property type="entry name" value="Methyl-accepting chemotaxis protein"/>
    <property type="match status" value="1"/>
</dbReference>
<comment type="similarity">
    <text evidence="6">Belongs to the methyl-accepting chemotaxis (MCP) protein family.</text>
</comment>
<evidence type="ECO:0000256" key="2">
    <source>
        <dbReference type="ARBA" id="ARBA00022692"/>
    </source>
</evidence>
<dbReference type="InterPro" id="IPR004089">
    <property type="entry name" value="MCPsignal_dom"/>
</dbReference>
<evidence type="ECO:0000256" key="5">
    <source>
        <dbReference type="ARBA" id="ARBA00023224"/>
    </source>
</evidence>
<evidence type="ECO:0000313" key="12">
    <source>
        <dbReference type="Proteomes" id="UP001195903"/>
    </source>
</evidence>
<dbReference type="InterPro" id="IPR003660">
    <property type="entry name" value="HAMP_dom"/>
</dbReference>
<keyword evidence="12" id="KW-1185">Reference proteome</keyword>
<reference evidence="11 12" key="1">
    <citation type="submission" date="2021-05" db="EMBL/GenBank/DDBJ databases">
        <title>Shewanella sp. JM162201.</title>
        <authorList>
            <person name="Xu S."/>
            <person name="Li A."/>
        </authorList>
    </citation>
    <scope>NUCLEOTIDE SEQUENCE [LARGE SCALE GENOMIC DNA]</scope>
    <source>
        <strain evidence="11 12">JM162201</strain>
    </source>
</reference>
<evidence type="ECO:0000256" key="4">
    <source>
        <dbReference type="ARBA" id="ARBA00023136"/>
    </source>
</evidence>
<comment type="caution">
    <text evidence="11">The sequence shown here is derived from an EMBL/GenBank/DDBJ whole genome shotgun (WGS) entry which is preliminary data.</text>
</comment>
<organism evidence="11 12">
    <name type="scientific">Shewanella jiangmenensis</name>
    <dbReference type="NCBI Taxonomy" id="2837387"/>
    <lineage>
        <taxon>Bacteria</taxon>
        <taxon>Pseudomonadati</taxon>
        <taxon>Pseudomonadota</taxon>
        <taxon>Gammaproteobacteria</taxon>
        <taxon>Alteromonadales</taxon>
        <taxon>Shewanellaceae</taxon>
        <taxon>Shewanella</taxon>
    </lineage>
</organism>
<dbReference type="PANTHER" id="PTHR32089:SF119">
    <property type="entry name" value="METHYL-ACCEPTING CHEMOTAXIS PROTEIN CTPL"/>
    <property type="match status" value="1"/>
</dbReference>
<feature type="domain" description="HAMP" evidence="10">
    <location>
        <begin position="265"/>
        <end position="296"/>
    </location>
</feature>
<sequence>MSIKRQLQKYLAFIICALALLISLIWALNRTVLSQESALWHLLDEHHSYINMLHAEIAIYQGQEIPLTSYSGDEPELANYSQALTKLSDAVNRLGYFQTGKSGVARTAGREMEAAVSGQAELLNLVLYARRYEKDYLQRHREEDWQNWQQAIKALNALPQSLAPALDTYQKAAEEIHNLLVQIQWHNNSRDSLTHVRKLMREGVEHDHQEFESQVKWLDWGIVASLIAILLAVTLGIYFKIIPALQRLKVLHTAQLALRDNPQSLATRLPEDGRDEIAALYRAFNHLVAGTEQSISQLSELSEKLSTEAGRAQHAIDGQTQLINDFANAQDTLEHSAQNLGQLMDGLCTATETQHGHSMETKAISDEVSDHLKRLAQSQAQLITTIDTVDSELSALSNSVSDINRVLDLIVNIANQTNLLALNAAIEAARAGEAGRGFSVVADEVRNLSSRTAQATTEIRELAQKLIHSANNSNQQMSEGKGMLARNHSFSLEAASRLADLSQAVASMATLAEQQQHLAREAMNDTATIEDQITTLSGKSKNLLEDSEDNLSVSADLNQYAALLLLLSNNLLGNPVAKVELEADIELF</sequence>
<keyword evidence="5 7" id="KW-0807">Transducer</keyword>
<dbReference type="EMBL" id="JAHEPS010000003">
    <property type="protein sequence ID" value="MBT1444818.1"/>
    <property type="molecule type" value="Genomic_DNA"/>
</dbReference>
<keyword evidence="4 8" id="KW-0472">Membrane</keyword>
<dbReference type="RefSeq" id="WP_214507018.1">
    <property type="nucleotide sequence ID" value="NZ_JAHEPS010000003.1"/>
</dbReference>
<dbReference type="SUPFAM" id="SSF58104">
    <property type="entry name" value="Methyl-accepting chemotaxis protein (MCP) signaling domain"/>
    <property type="match status" value="1"/>
</dbReference>
<evidence type="ECO:0000256" key="1">
    <source>
        <dbReference type="ARBA" id="ARBA00004141"/>
    </source>
</evidence>
<dbReference type="SMART" id="SM00283">
    <property type="entry name" value="MA"/>
    <property type="match status" value="1"/>
</dbReference>
<evidence type="ECO:0000256" key="6">
    <source>
        <dbReference type="ARBA" id="ARBA00029447"/>
    </source>
</evidence>
<keyword evidence="3 8" id="KW-1133">Transmembrane helix</keyword>
<protein>
    <submittedName>
        <fullName evidence="11">Methyl-accepting chemotaxis protein</fullName>
    </submittedName>
</protein>
<comment type="subcellular location">
    <subcellularLocation>
        <location evidence="1">Membrane</location>
        <topology evidence="1">Multi-pass membrane protein</topology>
    </subcellularLocation>
</comment>
<dbReference type="PANTHER" id="PTHR32089">
    <property type="entry name" value="METHYL-ACCEPTING CHEMOTAXIS PROTEIN MCPB"/>
    <property type="match status" value="1"/>
</dbReference>
<dbReference type="CDD" id="cd06225">
    <property type="entry name" value="HAMP"/>
    <property type="match status" value="1"/>
</dbReference>
<evidence type="ECO:0000256" key="8">
    <source>
        <dbReference type="SAM" id="Phobius"/>
    </source>
</evidence>
<evidence type="ECO:0000313" key="11">
    <source>
        <dbReference type="EMBL" id="MBT1444818.1"/>
    </source>
</evidence>
<dbReference type="Pfam" id="PF00672">
    <property type="entry name" value="HAMP"/>
    <property type="match status" value="1"/>
</dbReference>
<dbReference type="PROSITE" id="PS50111">
    <property type="entry name" value="CHEMOTAXIS_TRANSDUC_2"/>
    <property type="match status" value="1"/>
</dbReference>
<dbReference type="Pfam" id="PF00015">
    <property type="entry name" value="MCPsignal"/>
    <property type="match status" value="1"/>
</dbReference>
<dbReference type="PROSITE" id="PS50885">
    <property type="entry name" value="HAMP"/>
    <property type="match status" value="1"/>
</dbReference>
<evidence type="ECO:0000256" key="7">
    <source>
        <dbReference type="PROSITE-ProRule" id="PRU00284"/>
    </source>
</evidence>
<proteinExistence type="inferred from homology"/>
<dbReference type="Proteomes" id="UP001195903">
    <property type="component" value="Unassembled WGS sequence"/>
</dbReference>
<evidence type="ECO:0000259" key="9">
    <source>
        <dbReference type="PROSITE" id="PS50111"/>
    </source>
</evidence>
<evidence type="ECO:0000259" key="10">
    <source>
        <dbReference type="PROSITE" id="PS50885"/>
    </source>
</evidence>
<gene>
    <name evidence="11" type="ORF">KJI95_09820</name>
</gene>